<dbReference type="PANTHER" id="PTHR10288">
    <property type="entry name" value="KH DOMAIN CONTAINING RNA BINDING PROTEIN"/>
    <property type="match status" value="1"/>
</dbReference>
<comment type="caution">
    <text evidence="5">The sequence shown here is derived from an EMBL/GenBank/DDBJ whole genome shotgun (WGS) entry which is preliminary data.</text>
</comment>
<feature type="domain" description="K Homology" evidence="4">
    <location>
        <begin position="497"/>
        <end position="587"/>
    </location>
</feature>
<evidence type="ECO:0000259" key="4">
    <source>
        <dbReference type="SMART" id="SM00322"/>
    </source>
</evidence>
<feature type="region of interest" description="Disordered" evidence="3">
    <location>
        <begin position="527"/>
        <end position="563"/>
    </location>
</feature>
<evidence type="ECO:0000313" key="6">
    <source>
        <dbReference type="Proteomes" id="UP000024635"/>
    </source>
</evidence>
<dbReference type="GO" id="GO:0003723">
    <property type="term" value="F:RNA binding"/>
    <property type="evidence" value="ECO:0007669"/>
    <property type="project" value="UniProtKB-UniRule"/>
</dbReference>
<dbReference type="SMART" id="SM00322">
    <property type="entry name" value="KH"/>
    <property type="match status" value="4"/>
</dbReference>
<dbReference type="STRING" id="53326.A0A016RU80"/>
<evidence type="ECO:0000256" key="3">
    <source>
        <dbReference type="SAM" id="MobiDB-lite"/>
    </source>
</evidence>
<dbReference type="OrthoDB" id="752362at2759"/>
<evidence type="ECO:0000256" key="1">
    <source>
        <dbReference type="ARBA" id="ARBA00022737"/>
    </source>
</evidence>
<feature type="region of interest" description="Disordered" evidence="3">
    <location>
        <begin position="413"/>
        <end position="460"/>
    </location>
</feature>
<dbReference type="Gene3D" id="3.30.1370.10">
    <property type="entry name" value="K Homology domain, type 1"/>
    <property type="match status" value="2"/>
</dbReference>
<feature type="domain" description="K Homology" evidence="4">
    <location>
        <begin position="231"/>
        <end position="322"/>
    </location>
</feature>
<accession>A0A016RU80</accession>
<dbReference type="Gene3D" id="3.30.310.210">
    <property type="match status" value="1"/>
</dbReference>
<dbReference type="CDD" id="cd22403">
    <property type="entry name" value="KH-I_IGF2BP_rpt4"/>
    <property type="match status" value="1"/>
</dbReference>
<gene>
    <name evidence="5" type="primary">Acey_s0371.g139</name>
    <name evidence="5" type="synonym">Acey-M88.5</name>
    <name evidence="5" type="ORF">Y032_0371g139</name>
</gene>
<proteinExistence type="predicted"/>
<dbReference type="AlphaFoldDB" id="A0A016RU80"/>
<dbReference type="Pfam" id="PF00013">
    <property type="entry name" value="KH_1"/>
    <property type="match status" value="4"/>
</dbReference>
<dbReference type="EMBL" id="JARK01001707">
    <property type="protein sequence ID" value="EYB81940.1"/>
    <property type="molecule type" value="Genomic_DNA"/>
</dbReference>
<keyword evidence="6" id="KW-1185">Reference proteome</keyword>
<reference evidence="6" key="1">
    <citation type="journal article" date="2015" name="Nat. Genet.">
        <title>The genome and transcriptome of the zoonotic hookworm Ancylostoma ceylanicum identify infection-specific gene families.</title>
        <authorList>
            <person name="Schwarz E.M."/>
            <person name="Hu Y."/>
            <person name="Antoshechkin I."/>
            <person name="Miller M.M."/>
            <person name="Sternberg P.W."/>
            <person name="Aroian R.V."/>
        </authorList>
    </citation>
    <scope>NUCLEOTIDE SEQUENCE</scope>
    <source>
        <strain evidence="6">HY135</strain>
    </source>
</reference>
<feature type="compositionally biased region" description="Polar residues" evidence="3">
    <location>
        <begin position="71"/>
        <end position="89"/>
    </location>
</feature>
<name>A0A016RU80_9BILA</name>
<keyword evidence="2" id="KW-0694">RNA-binding</keyword>
<dbReference type="SUPFAM" id="SSF54791">
    <property type="entry name" value="Eukaryotic type KH-domain (KH-domain type I)"/>
    <property type="match status" value="4"/>
</dbReference>
<keyword evidence="1" id="KW-0677">Repeat</keyword>
<feature type="compositionally biased region" description="Basic and acidic residues" evidence="3">
    <location>
        <begin position="415"/>
        <end position="460"/>
    </location>
</feature>
<evidence type="ECO:0000313" key="5">
    <source>
        <dbReference type="EMBL" id="EYB81940.1"/>
    </source>
</evidence>
<feature type="compositionally biased region" description="Basic and acidic residues" evidence="3">
    <location>
        <begin position="534"/>
        <end position="552"/>
    </location>
</feature>
<dbReference type="InterPro" id="IPR036612">
    <property type="entry name" value="KH_dom_type_1_sf"/>
</dbReference>
<feature type="region of interest" description="Disordered" evidence="3">
    <location>
        <begin position="65"/>
        <end position="119"/>
    </location>
</feature>
<feature type="domain" description="K Homology" evidence="4">
    <location>
        <begin position="130"/>
        <end position="205"/>
    </location>
</feature>
<evidence type="ECO:0000256" key="2">
    <source>
        <dbReference type="PROSITE-ProRule" id="PRU00117"/>
    </source>
</evidence>
<dbReference type="InterPro" id="IPR004087">
    <property type="entry name" value="KH_dom"/>
</dbReference>
<dbReference type="InterPro" id="IPR004088">
    <property type="entry name" value="KH_dom_type_1"/>
</dbReference>
<sequence length="639" mass="69911">MDYYQQARPQASAAQATHQYVQYSAQAGATSSQMYYQQQPIGHQPQQPPSYQFPIQAASATTNMDYGHSMGATQQSGMTGSHNHSQHQQGAVMGQGVQPRRGVSQRGGPPPTDTTATMQNAPHMRLSPQQELPLRIVIDSKHVGAIIGTGGNNVREITKESKARVVVDVQRTVKDQQGHSEKIISILGHLENCSKACVKILEVVQRENEKDETRDLLLYEIKRAHILFSNSEVELKIRAHNQLVGRLIGKQGATIKKIMQDTGTTIFVSNEQASRAAELSSMGGLIPPFPDAVLTMERTITVKGPSIEVVSAAEQKISARLRQSYETDLQHRMSFPGIPTMPGMIHPIGDAYAALAASTMRPMGGPMCGIGGRADIPKTTRMWVPNSMVGAIIGSKGSNIRNIIRNSGANVRIEGGGERKDVERKEEPEKKEEAGDAQPHADTEEKPHADVVPVEERRNDDGERLVTITGTDAQQYRAQFLIFNRVAEQSQHLIDEVKLRTELTVPSRLVGRIIGKGGQNVRELQRITGASVKIPEDEPKVADPAAHDEPKEGSSSPSPSDSGTVVRIVGNFLATQSVQVRIGQLIADFQRATNLHGDRRKEEPQEEKDVAANKVNLGLRAKVMQEVDLSEEQVMLSNL</sequence>
<protein>
    <recommendedName>
        <fullName evidence="4">K Homology domain-containing protein</fullName>
    </recommendedName>
</protein>
<feature type="domain" description="K Homology" evidence="4">
    <location>
        <begin position="376"/>
        <end position="487"/>
    </location>
</feature>
<dbReference type="PROSITE" id="PS50084">
    <property type="entry name" value="KH_TYPE_1"/>
    <property type="match status" value="4"/>
</dbReference>
<dbReference type="Proteomes" id="UP000024635">
    <property type="component" value="Unassembled WGS sequence"/>
</dbReference>
<organism evidence="5 6">
    <name type="scientific">Ancylostoma ceylanicum</name>
    <dbReference type="NCBI Taxonomy" id="53326"/>
    <lineage>
        <taxon>Eukaryota</taxon>
        <taxon>Metazoa</taxon>
        <taxon>Ecdysozoa</taxon>
        <taxon>Nematoda</taxon>
        <taxon>Chromadorea</taxon>
        <taxon>Rhabditida</taxon>
        <taxon>Rhabditina</taxon>
        <taxon>Rhabditomorpha</taxon>
        <taxon>Strongyloidea</taxon>
        <taxon>Ancylostomatidae</taxon>
        <taxon>Ancylostomatinae</taxon>
        <taxon>Ancylostoma</taxon>
    </lineage>
</organism>